<keyword evidence="3" id="KW-1185">Reference proteome</keyword>
<keyword evidence="1" id="KW-0732">Signal</keyword>
<dbReference type="EMBL" id="LFJC01000003">
    <property type="protein sequence ID" value="PIT02559.1"/>
    <property type="molecule type" value="Genomic_DNA"/>
</dbReference>
<evidence type="ECO:0000313" key="3">
    <source>
        <dbReference type="Proteomes" id="UP000228930"/>
    </source>
</evidence>
<protein>
    <submittedName>
        <fullName evidence="2">Polyketide cyclase</fullName>
    </submittedName>
</protein>
<dbReference type="PANTHER" id="PTHR39332">
    <property type="entry name" value="BLL4707 PROTEIN"/>
    <property type="match status" value="1"/>
</dbReference>
<proteinExistence type="predicted"/>
<feature type="chain" id="PRO_5014746998" evidence="1">
    <location>
        <begin position="34"/>
        <end position="171"/>
    </location>
</feature>
<evidence type="ECO:0000313" key="2">
    <source>
        <dbReference type="EMBL" id="PIT02559.1"/>
    </source>
</evidence>
<dbReference type="Proteomes" id="UP000228930">
    <property type="component" value="Unassembled WGS sequence"/>
</dbReference>
<dbReference type="Gene3D" id="3.30.530.20">
    <property type="match status" value="1"/>
</dbReference>
<feature type="signal peptide" evidence="1">
    <location>
        <begin position="1"/>
        <end position="33"/>
    </location>
</feature>
<dbReference type="Pfam" id="PF10604">
    <property type="entry name" value="Polyketide_cyc2"/>
    <property type="match status" value="1"/>
</dbReference>
<dbReference type="InterPro" id="IPR023393">
    <property type="entry name" value="START-like_dom_sf"/>
</dbReference>
<name>A0A2M6UDA3_9BRAD</name>
<dbReference type="PANTHER" id="PTHR39332:SF7">
    <property type="entry name" value="SRPBCC FAMILY PROTEIN"/>
    <property type="match status" value="1"/>
</dbReference>
<dbReference type="SUPFAM" id="SSF55961">
    <property type="entry name" value="Bet v1-like"/>
    <property type="match status" value="1"/>
</dbReference>
<dbReference type="InterPro" id="IPR019587">
    <property type="entry name" value="Polyketide_cyclase/dehydratase"/>
</dbReference>
<accession>A0A2M6UDA3</accession>
<dbReference type="CDD" id="cd07821">
    <property type="entry name" value="PYR_PYL_RCAR_like"/>
    <property type="match status" value="1"/>
</dbReference>
<gene>
    <name evidence="2" type="ORF">TSA1_18705</name>
</gene>
<comment type="caution">
    <text evidence="2">The sequence shown here is derived from an EMBL/GenBank/DDBJ whole genome shotgun (WGS) entry which is preliminary data.</text>
</comment>
<dbReference type="AlphaFoldDB" id="A0A2M6UDA3"/>
<evidence type="ECO:0000256" key="1">
    <source>
        <dbReference type="SAM" id="SignalP"/>
    </source>
</evidence>
<organism evidence="2 3">
    <name type="scientific">Bradyrhizobium nitroreducens</name>
    <dbReference type="NCBI Taxonomy" id="709803"/>
    <lineage>
        <taxon>Bacteria</taxon>
        <taxon>Pseudomonadati</taxon>
        <taxon>Pseudomonadota</taxon>
        <taxon>Alphaproteobacteria</taxon>
        <taxon>Hyphomicrobiales</taxon>
        <taxon>Nitrobacteraceae</taxon>
        <taxon>Bradyrhizobium</taxon>
    </lineage>
</organism>
<reference evidence="2 3" key="1">
    <citation type="submission" date="2015-06" db="EMBL/GenBank/DDBJ databases">
        <title>Comparative genome analysis of nirS-carrying Bradyrhizobium sp. strains.</title>
        <authorList>
            <person name="Ishii S."/>
            <person name="Jang J."/>
            <person name="Nishizawa T."/>
            <person name="Senoo K."/>
        </authorList>
    </citation>
    <scope>NUCLEOTIDE SEQUENCE [LARGE SCALE GENOMIC DNA]</scope>
    <source>
        <strain evidence="2 3">TSA1</strain>
    </source>
</reference>
<sequence length="171" mass="18075">MRKHSSHTPLRSMLLTMLAIALLSSLSMPPALAATISRSAEVKASASAVWSLIGPFCAIKAWLPPVGECIEDGKAPPTRILVTKDGKAAFVEKQTARNDAERSYSYAFLASPLPVTDYASTIKVTANADGTSTVTWTGSYTPDQGKETAAAEALTGVYEAGLSEIKTRLAK</sequence>